<dbReference type="HAMAP" id="MF_02019">
    <property type="entry name" value="MurF"/>
    <property type="match status" value="1"/>
</dbReference>
<protein>
    <recommendedName>
        <fullName evidence="10">UDP-MurNAc-pentapeptide synthetase</fullName>
    </recommendedName>
</protein>
<dbReference type="AlphaFoldDB" id="A0A381YZP1"/>
<dbReference type="PANTHER" id="PTHR43024">
    <property type="entry name" value="UDP-N-ACETYLMURAMOYL-TRIPEPTIDE--D-ALANYL-D-ALANINE LIGASE"/>
    <property type="match status" value="1"/>
</dbReference>
<evidence type="ECO:0000256" key="5">
    <source>
        <dbReference type="ARBA" id="ARBA00022840"/>
    </source>
</evidence>
<keyword evidence="5" id="KW-0067">ATP-binding</keyword>
<dbReference type="InterPro" id="IPR035911">
    <property type="entry name" value="MurE/MurF_N"/>
</dbReference>
<dbReference type="InterPro" id="IPR036615">
    <property type="entry name" value="Mur_ligase_C_dom_sf"/>
</dbReference>
<gene>
    <name evidence="13" type="ORF">METZ01_LOCUS134975</name>
</gene>
<feature type="non-terminal residue" evidence="13">
    <location>
        <position position="1"/>
    </location>
</feature>
<sequence length="437" mass="44065">VVRFRASQVAEATGGQLVGQDGLIDGATQDSRLVTAGCLFVPLMAERDGHEFIGDALAAGAAAYLTSQEPDSGTAIRVADTGVALANLGAAARNSLSSPVVGITGSVGKTSVKDMTAAVLTPLGTIQASRRSFNNQIGVPLTLLGAPLEPAVVVVELGARAEGDIKALCDLARPDIGVVTTVGVAHTEAFGSLEAVARAKGELLDGLPPGGCAVLNADVPEVVGLAGRSRAPVLTFGDDGEVRAREVVLGDDLRAQFRLESPWGRVDVRLSARGAHMVPNALAAAAVGLFLGVPPTGVAAGLAEAELSPWRMELATSSSGVLVLNDSYNANPASMSAALDALASLPGDGRRVAVLGLMAELGDRTADEHARVAADAEARGVEVIAVGTDLYGPAAADDVDGVLVAVAEAGLVVGDAVLVKGSRVVGLEAVASHLLER</sequence>
<evidence type="ECO:0000256" key="9">
    <source>
        <dbReference type="ARBA" id="ARBA00023316"/>
    </source>
</evidence>
<keyword evidence="7" id="KW-0573">Peptidoglycan synthesis</keyword>
<dbReference type="NCBIfam" id="TIGR01143">
    <property type="entry name" value="murF"/>
    <property type="match status" value="1"/>
</dbReference>
<dbReference type="GO" id="GO:0005524">
    <property type="term" value="F:ATP binding"/>
    <property type="evidence" value="ECO:0007669"/>
    <property type="project" value="UniProtKB-KW"/>
</dbReference>
<evidence type="ECO:0000259" key="12">
    <source>
        <dbReference type="Pfam" id="PF08245"/>
    </source>
</evidence>
<reference evidence="13" key="1">
    <citation type="submission" date="2018-05" db="EMBL/GenBank/DDBJ databases">
        <authorList>
            <person name="Lanie J.A."/>
            <person name="Ng W.-L."/>
            <person name="Kazmierczak K.M."/>
            <person name="Andrzejewski T.M."/>
            <person name="Davidsen T.M."/>
            <person name="Wayne K.J."/>
            <person name="Tettelin H."/>
            <person name="Glass J.I."/>
            <person name="Rusch D."/>
            <person name="Podicherti R."/>
            <person name="Tsui H.-C.T."/>
            <person name="Winkler M.E."/>
        </authorList>
    </citation>
    <scope>NUCLEOTIDE SEQUENCE</scope>
</reference>
<keyword evidence="8" id="KW-0131">Cell cycle</keyword>
<evidence type="ECO:0000256" key="7">
    <source>
        <dbReference type="ARBA" id="ARBA00022984"/>
    </source>
</evidence>
<evidence type="ECO:0000256" key="10">
    <source>
        <dbReference type="ARBA" id="ARBA00031461"/>
    </source>
</evidence>
<dbReference type="InterPro" id="IPR051046">
    <property type="entry name" value="MurCDEF_CellWall_CoF430Synth"/>
</dbReference>
<keyword evidence="3" id="KW-0132">Cell division</keyword>
<proteinExistence type="inferred from homology"/>
<evidence type="ECO:0000256" key="1">
    <source>
        <dbReference type="ARBA" id="ARBA00022490"/>
    </source>
</evidence>
<dbReference type="GO" id="GO:0051301">
    <property type="term" value="P:cell division"/>
    <property type="evidence" value="ECO:0007669"/>
    <property type="project" value="UniProtKB-KW"/>
</dbReference>
<accession>A0A381YZP1</accession>
<keyword evidence="6" id="KW-0133">Cell shape</keyword>
<dbReference type="SUPFAM" id="SSF53623">
    <property type="entry name" value="MurD-like peptide ligases, catalytic domain"/>
    <property type="match status" value="1"/>
</dbReference>
<evidence type="ECO:0000256" key="8">
    <source>
        <dbReference type="ARBA" id="ARBA00023306"/>
    </source>
</evidence>
<dbReference type="Gene3D" id="3.40.1390.10">
    <property type="entry name" value="MurE/MurF, N-terminal domain"/>
    <property type="match status" value="1"/>
</dbReference>
<name>A0A381YZP1_9ZZZZ</name>
<dbReference type="PANTHER" id="PTHR43024:SF1">
    <property type="entry name" value="UDP-N-ACETYLMURAMOYL-TRIPEPTIDE--D-ALANYL-D-ALANINE LIGASE"/>
    <property type="match status" value="1"/>
</dbReference>
<dbReference type="Pfam" id="PF02875">
    <property type="entry name" value="Mur_ligase_C"/>
    <property type="match status" value="1"/>
</dbReference>
<dbReference type="EMBL" id="UINC01019400">
    <property type="protein sequence ID" value="SVA82121.1"/>
    <property type="molecule type" value="Genomic_DNA"/>
</dbReference>
<keyword evidence="1" id="KW-0963">Cytoplasm</keyword>
<dbReference type="Gene3D" id="3.90.190.20">
    <property type="entry name" value="Mur ligase, C-terminal domain"/>
    <property type="match status" value="1"/>
</dbReference>
<dbReference type="InterPro" id="IPR036565">
    <property type="entry name" value="Mur-like_cat_sf"/>
</dbReference>
<keyword evidence="4" id="KW-0547">Nucleotide-binding</keyword>
<evidence type="ECO:0000256" key="4">
    <source>
        <dbReference type="ARBA" id="ARBA00022741"/>
    </source>
</evidence>
<evidence type="ECO:0000256" key="3">
    <source>
        <dbReference type="ARBA" id="ARBA00022618"/>
    </source>
</evidence>
<dbReference type="Gene3D" id="3.40.1190.10">
    <property type="entry name" value="Mur-like, catalytic domain"/>
    <property type="match status" value="1"/>
</dbReference>
<dbReference type="SUPFAM" id="SSF63418">
    <property type="entry name" value="MurE/MurF N-terminal domain"/>
    <property type="match status" value="1"/>
</dbReference>
<organism evidence="13">
    <name type="scientific">marine metagenome</name>
    <dbReference type="NCBI Taxonomy" id="408172"/>
    <lineage>
        <taxon>unclassified sequences</taxon>
        <taxon>metagenomes</taxon>
        <taxon>ecological metagenomes</taxon>
    </lineage>
</organism>
<dbReference type="SUPFAM" id="SSF53244">
    <property type="entry name" value="MurD-like peptide ligases, peptide-binding domain"/>
    <property type="match status" value="1"/>
</dbReference>
<feature type="domain" description="Mur ligase central" evidence="12">
    <location>
        <begin position="103"/>
        <end position="287"/>
    </location>
</feature>
<dbReference type="GO" id="GO:0008360">
    <property type="term" value="P:regulation of cell shape"/>
    <property type="evidence" value="ECO:0007669"/>
    <property type="project" value="UniProtKB-KW"/>
</dbReference>
<evidence type="ECO:0000259" key="11">
    <source>
        <dbReference type="Pfam" id="PF02875"/>
    </source>
</evidence>
<evidence type="ECO:0000256" key="6">
    <source>
        <dbReference type="ARBA" id="ARBA00022960"/>
    </source>
</evidence>
<keyword evidence="9" id="KW-0961">Cell wall biogenesis/degradation</keyword>
<dbReference type="GO" id="GO:0047480">
    <property type="term" value="F:UDP-N-acetylmuramoyl-tripeptide-D-alanyl-D-alanine ligase activity"/>
    <property type="evidence" value="ECO:0007669"/>
    <property type="project" value="InterPro"/>
</dbReference>
<dbReference type="GO" id="GO:0009252">
    <property type="term" value="P:peptidoglycan biosynthetic process"/>
    <property type="evidence" value="ECO:0007669"/>
    <property type="project" value="UniProtKB-KW"/>
</dbReference>
<dbReference type="Pfam" id="PF08245">
    <property type="entry name" value="Mur_ligase_M"/>
    <property type="match status" value="1"/>
</dbReference>
<keyword evidence="2" id="KW-0436">Ligase</keyword>
<dbReference type="InterPro" id="IPR005863">
    <property type="entry name" value="UDP-N-AcMur_synth"/>
</dbReference>
<dbReference type="InterPro" id="IPR013221">
    <property type="entry name" value="Mur_ligase_cen"/>
</dbReference>
<dbReference type="GO" id="GO:0071555">
    <property type="term" value="P:cell wall organization"/>
    <property type="evidence" value="ECO:0007669"/>
    <property type="project" value="UniProtKB-KW"/>
</dbReference>
<evidence type="ECO:0000313" key="13">
    <source>
        <dbReference type="EMBL" id="SVA82121.1"/>
    </source>
</evidence>
<dbReference type="InterPro" id="IPR004101">
    <property type="entry name" value="Mur_ligase_C"/>
</dbReference>
<feature type="domain" description="Mur ligase C-terminal" evidence="11">
    <location>
        <begin position="311"/>
        <end position="399"/>
    </location>
</feature>
<evidence type="ECO:0000256" key="2">
    <source>
        <dbReference type="ARBA" id="ARBA00022598"/>
    </source>
</evidence>